<dbReference type="AlphaFoldDB" id="A0A212LXT8"/>
<dbReference type="RefSeq" id="WP_288185096.1">
    <property type="nucleotide sequence ID" value="NZ_LT608335.1"/>
</dbReference>
<dbReference type="CDD" id="cd01335">
    <property type="entry name" value="Radical_SAM"/>
    <property type="match status" value="1"/>
</dbReference>
<keyword evidence="6" id="KW-0411">Iron-sulfur</keyword>
<evidence type="ECO:0000256" key="2">
    <source>
        <dbReference type="ARBA" id="ARBA00022485"/>
    </source>
</evidence>
<accession>A0A212LXT8</accession>
<proteinExistence type="predicted"/>
<dbReference type="NCBIfam" id="TIGR04085">
    <property type="entry name" value="rSAM_more_4Fe4S"/>
    <property type="match status" value="1"/>
</dbReference>
<dbReference type="GO" id="GO:0051539">
    <property type="term" value="F:4 iron, 4 sulfur cluster binding"/>
    <property type="evidence" value="ECO:0007669"/>
    <property type="project" value="UniProtKB-KW"/>
</dbReference>
<dbReference type="PROSITE" id="PS51918">
    <property type="entry name" value="RADICAL_SAM"/>
    <property type="match status" value="1"/>
</dbReference>
<dbReference type="Pfam" id="PF13186">
    <property type="entry name" value="SPASM"/>
    <property type="match status" value="1"/>
</dbReference>
<dbReference type="GO" id="GO:0046872">
    <property type="term" value="F:metal ion binding"/>
    <property type="evidence" value="ECO:0007669"/>
    <property type="project" value="UniProtKB-KW"/>
</dbReference>
<dbReference type="PANTHER" id="PTHR11228">
    <property type="entry name" value="RADICAL SAM DOMAIN PROTEIN"/>
    <property type="match status" value="1"/>
</dbReference>
<keyword evidence="2" id="KW-0004">4Fe-4S</keyword>
<dbReference type="SFLD" id="SFLDS00029">
    <property type="entry name" value="Radical_SAM"/>
    <property type="match status" value="1"/>
</dbReference>
<evidence type="ECO:0000256" key="3">
    <source>
        <dbReference type="ARBA" id="ARBA00022691"/>
    </source>
</evidence>
<evidence type="ECO:0000256" key="6">
    <source>
        <dbReference type="ARBA" id="ARBA00023014"/>
    </source>
</evidence>
<protein>
    <submittedName>
        <fullName evidence="8">Radical SAM domain protein</fullName>
    </submittedName>
</protein>
<dbReference type="PANTHER" id="PTHR11228:SF7">
    <property type="entry name" value="PQQA PEPTIDE CYCLASE"/>
    <property type="match status" value="1"/>
</dbReference>
<evidence type="ECO:0000256" key="4">
    <source>
        <dbReference type="ARBA" id="ARBA00022723"/>
    </source>
</evidence>
<dbReference type="SFLD" id="SFLDG01067">
    <property type="entry name" value="SPASM/twitch_domain_containing"/>
    <property type="match status" value="1"/>
</dbReference>
<keyword evidence="5" id="KW-0408">Iron</keyword>
<evidence type="ECO:0000313" key="8">
    <source>
        <dbReference type="EMBL" id="SCM82414.1"/>
    </source>
</evidence>
<gene>
    <name evidence="8" type="ORF">KL86SPO_50185</name>
</gene>
<dbReference type="InterPro" id="IPR006638">
    <property type="entry name" value="Elp3/MiaA/NifB-like_rSAM"/>
</dbReference>
<dbReference type="InterPro" id="IPR023885">
    <property type="entry name" value="4Fe4S-binding_SPASM_dom"/>
</dbReference>
<evidence type="ECO:0000256" key="5">
    <source>
        <dbReference type="ARBA" id="ARBA00023004"/>
    </source>
</evidence>
<evidence type="ECO:0000256" key="1">
    <source>
        <dbReference type="ARBA" id="ARBA00001966"/>
    </source>
</evidence>
<dbReference type="InterPro" id="IPR050377">
    <property type="entry name" value="Radical_SAM_PqqE_MftC-like"/>
</dbReference>
<dbReference type="Pfam" id="PF04055">
    <property type="entry name" value="Radical_SAM"/>
    <property type="match status" value="1"/>
</dbReference>
<dbReference type="EMBL" id="FMJE01000005">
    <property type="protein sequence ID" value="SCM82414.1"/>
    <property type="molecule type" value="Genomic_DNA"/>
</dbReference>
<name>A0A212LXT8_9FIRM</name>
<evidence type="ECO:0000259" key="7">
    <source>
        <dbReference type="PROSITE" id="PS51918"/>
    </source>
</evidence>
<dbReference type="SMART" id="SM00729">
    <property type="entry name" value="Elp3"/>
    <property type="match status" value="1"/>
</dbReference>
<dbReference type="PIRSF" id="PIRSF037420">
    <property type="entry name" value="PQQ_syn_pqqE"/>
    <property type="match status" value="1"/>
</dbReference>
<comment type="cofactor">
    <cofactor evidence="1">
        <name>[4Fe-4S] cluster</name>
        <dbReference type="ChEBI" id="CHEBI:49883"/>
    </cofactor>
</comment>
<reference evidence="8" key="1">
    <citation type="submission" date="2016-08" db="EMBL/GenBank/DDBJ databases">
        <authorList>
            <person name="Seilhamer J.J."/>
        </authorList>
    </citation>
    <scope>NUCLEOTIDE SEQUENCE</scope>
    <source>
        <strain evidence="8">86</strain>
    </source>
</reference>
<dbReference type="InterPro" id="IPR058240">
    <property type="entry name" value="rSAM_sf"/>
</dbReference>
<dbReference type="Gene3D" id="3.20.20.70">
    <property type="entry name" value="Aldolase class I"/>
    <property type="match status" value="1"/>
</dbReference>
<feature type="domain" description="Radical SAM core" evidence="7">
    <location>
        <begin position="3"/>
        <end position="230"/>
    </location>
</feature>
<keyword evidence="3" id="KW-0949">S-adenosyl-L-methionine</keyword>
<keyword evidence="4" id="KW-0479">Metal-binding</keyword>
<sequence length="338" mass="37430">MFNNNLTELFVEITNECLQGCVHCSSCASSHAYDFIPIQNLHDLIDQGIELGLKEFTISGGEPFLYPELANLIQYINEKSLVFSIYTCGVVKDSQGTFVSLSDEQMQAIAQSKPRKIVFSLHGTEKVHEKISGIIGSYQLTLQSIRKAKQLNLDVELHFVPMTINCSEIEGVVQVAQELGISKLSLLRLVLQGRCLDGLLLPNEYGLIIKKTVDELHQKYPQMDIRLGGPFNCVTMSGNGCSAARNKLLISATGEVFPCEAFKSLKGARPDIYNYRISDIWNNDPLLNNIRNLDTTGVINCKSCMYYPACGGGCPGERMLINGDITIGPDPWCILPRD</sequence>
<dbReference type="InterPro" id="IPR017200">
    <property type="entry name" value="PqqE-like"/>
</dbReference>
<dbReference type="InterPro" id="IPR013785">
    <property type="entry name" value="Aldolase_TIM"/>
</dbReference>
<dbReference type="InterPro" id="IPR007197">
    <property type="entry name" value="rSAM"/>
</dbReference>
<organism evidence="8">
    <name type="scientific">uncultured Sporomusa sp</name>
    <dbReference type="NCBI Taxonomy" id="307249"/>
    <lineage>
        <taxon>Bacteria</taxon>
        <taxon>Bacillati</taxon>
        <taxon>Bacillota</taxon>
        <taxon>Negativicutes</taxon>
        <taxon>Selenomonadales</taxon>
        <taxon>Sporomusaceae</taxon>
        <taxon>Sporomusa</taxon>
        <taxon>environmental samples</taxon>
    </lineage>
</organism>
<dbReference type="SUPFAM" id="SSF102114">
    <property type="entry name" value="Radical SAM enzymes"/>
    <property type="match status" value="1"/>
</dbReference>
<dbReference type="GO" id="GO:0003824">
    <property type="term" value="F:catalytic activity"/>
    <property type="evidence" value="ECO:0007669"/>
    <property type="project" value="InterPro"/>
</dbReference>